<proteinExistence type="predicted"/>
<dbReference type="Proteomes" id="UP000756346">
    <property type="component" value="Unassembled WGS sequence"/>
</dbReference>
<protein>
    <submittedName>
        <fullName evidence="1">Uncharacterized protein</fullName>
    </submittedName>
</protein>
<reference evidence="1" key="1">
    <citation type="journal article" date="2021" name="Nat. Commun.">
        <title>Genetic determinants of endophytism in the Arabidopsis root mycobiome.</title>
        <authorList>
            <person name="Mesny F."/>
            <person name="Miyauchi S."/>
            <person name="Thiergart T."/>
            <person name="Pickel B."/>
            <person name="Atanasova L."/>
            <person name="Karlsson M."/>
            <person name="Huettel B."/>
            <person name="Barry K.W."/>
            <person name="Haridas S."/>
            <person name="Chen C."/>
            <person name="Bauer D."/>
            <person name="Andreopoulos W."/>
            <person name="Pangilinan J."/>
            <person name="LaButti K."/>
            <person name="Riley R."/>
            <person name="Lipzen A."/>
            <person name="Clum A."/>
            <person name="Drula E."/>
            <person name="Henrissat B."/>
            <person name="Kohler A."/>
            <person name="Grigoriev I.V."/>
            <person name="Martin F.M."/>
            <person name="Hacquard S."/>
        </authorList>
    </citation>
    <scope>NUCLEOTIDE SEQUENCE</scope>
    <source>
        <strain evidence="1">MPI-CAGE-CH-0230</strain>
    </source>
</reference>
<dbReference type="RefSeq" id="XP_046003747.1">
    <property type="nucleotide sequence ID" value="XM_046156134.1"/>
</dbReference>
<organism evidence="1 2">
    <name type="scientific">Microdochium trichocladiopsis</name>
    <dbReference type="NCBI Taxonomy" id="1682393"/>
    <lineage>
        <taxon>Eukaryota</taxon>
        <taxon>Fungi</taxon>
        <taxon>Dikarya</taxon>
        <taxon>Ascomycota</taxon>
        <taxon>Pezizomycotina</taxon>
        <taxon>Sordariomycetes</taxon>
        <taxon>Xylariomycetidae</taxon>
        <taxon>Xylariales</taxon>
        <taxon>Microdochiaceae</taxon>
        <taxon>Microdochium</taxon>
    </lineage>
</organism>
<dbReference type="EMBL" id="JAGTJQ010000021">
    <property type="protein sequence ID" value="KAH7007959.1"/>
    <property type="molecule type" value="Genomic_DNA"/>
</dbReference>
<feature type="non-terminal residue" evidence="1">
    <location>
        <position position="117"/>
    </location>
</feature>
<evidence type="ECO:0000313" key="1">
    <source>
        <dbReference type="EMBL" id="KAH7007959.1"/>
    </source>
</evidence>
<sequence>MLRSYSLISTDETGAVLGMHSLVQLSTRKWLSAEDRTDPCKEQFVHRMAREFPSGDYSNWAKCRALFAHVEGALNHRPKSRKLLGEWAQVLYNGSGYAQSQGRYRLAEKMAKQSRDA</sequence>
<accession>A0A9P9BGY2</accession>
<dbReference type="GeneID" id="70185680"/>
<dbReference type="OrthoDB" id="20872at2759"/>
<dbReference type="AlphaFoldDB" id="A0A9P9BGY2"/>
<gene>
    <name evidence="1" type="ORF">B0I36DRAFT_343132</name>
</gene>
<comment type="caution">
    <text evidence="1">The sequence shown here is derived from an EMBL/GenBank/DDBJ whole genome shotgun (WGS) entry which is preliminary data.</text>
</comment>
<keyword evidence="2" id="KW-1185">Reference proteome</keyword>
<name>A0A9P9BGY2_9PEZI</name>
<evidence type="ECO:0000313" key="2">
    <source>
        <dbReference type="Proteomes" id="UP000756346"/>
    </source>
</evidence>